<dbReference type="PANTHER" id="PTHR11802:SF472">
    <property type="entry name" value="SERINE CARBOXYPEPTIDASE CPVL-RELATED"/>
    <property type="match status" value="1"/>
</dbReference>
<evidence type="ECO:0000256" key="6">
    <source>
        <dbReference type="ARBA" id="ARBA00023180"/>
    </source>
</evidence>
<evidence type="ECO:0000256" key="3">
    <source>
        <dbReference type="ARBA" id="ARBA00022670"/>
    </source>
</evidence>
<keyword evidence="10" id="KW-1185">Reference proteome</keyword>
<dbReference type="Proteomes" id="UP000789524">
    <property type="component" value="Unassembled WGS sequence"/>
</dbReference>
<keyword evidence="5 7" id="KW-0378">Hydrolase</keyword>
<feature type="transmembrane region" description="Helical" evidence="8">
    <location>
        <begin position="493"/>
        <end position="515"/>
    </location>
</feature>
<keyword evidence="8" id="KW-0812">Transmembrane</keyword>
<keyword evidence="6" id="KW-0325">Glycoprotein</keyword>
<protein>
    <recommendedName>
        <fullName evidence="7">Carboxypeptidase</fullName>
        <ecNumber evidence="7">3.4.16.-</ecNumber>
    </recommendedName>
</protein>
<dbReference type="Pfam" id="PF00450">
    <property type="entry name" value="Peptidase_S10"/>
    <property type="match status" value="1"/>
</dbReference>
<reference evidence="9" key="1">
    <citation type="submission" date="2021-09" db="EMBL/GenBank/DDBJ databases">
        <authorList>
            <person name="Martin H S."/>
        </authorList>
    </citation>
    <scope>NUCLEOTIDE SEQUENCE</scope>
</reference>
<evidence type="ECO:0000256" key="2">
    <source>
        <dbReference type="ARBA" id="ARBA00022645"/>
    </source>
</evidence>
<evidence type="ECO:0000313" key="9">
    <source>
        <dbReference type="EMBL" id="CAG9566580.1"/>
    </source>
</evidence>
<dbReference type="AlphaFoldDB" id="A0A8J2QPJ0"/>
<evidence type="ECO:0000256" key="7">
    <source>
        <dbReference type="RuleBase" id="RU361156"/>
    </source>
</evidence>
<evidence type="ECO:0000256" key="8">
    <source>
        <dbReference type="SAM" id="Phobius"/>
    </source>
</evidence>
<sequence length="536" mass="61028">MYTERILLIITLTAVADAVQIDTPLFLTAFIKENKTEEARNASLVNADEFLNITSYSGFLTVDDKYDSNLFFWYFPVANKDLKTTPWIIWLQGGPGATSLAGLFDEMGPFELDNDLNLKKRKYTWTDEFSMVYIDNPVGAGFSFTKHEEGYPNNMDMYTENLYTALNQLIVLYPELSEASLYIAGESYAGRYVPALAEKIMKEKESHINLQGIMLGNPILDRESLIDYTRAFYSWGLIDEQGALAAKPLQEQFHKEINEGNAKEAYKLRDDLLDKLQGIAEQSSLYNVITPTEGLEHFVNFITSTKIRNLIHAGNVTFDFSNHEVHTHLVADFLAPVSSKLLAVLEHYRVLIYCDELNLMFWLSKRNLFTSGQLDLTTPCVLNSEARRKRWNWSGKDEFLRSPRTPWWFNNSVAGFVKSGGRFTEVLVKGAGHLVPREKPAEAKTLISYFINGTALPKPPSYIIRPEDTPYYEEYFDLKTSKITPAMEVKSGLIASVVINVLLLAGIVFGVYKFLKWKRETDYFYSPLNDGILTMS</sequence>
<organism evidence="9 10">
    <name type="scientific">Danaus chrysippus</name>
    <name type="common">African queen</name>
    <dbReference type="NCBI Taxonomy" id="151541"/>
    <lineage>
        <taxon>Eukaryota</taxon>
        <taxon>Metazoa</taxon>
        <taxon>Ecdysozoa</taxon>
        <taxon>Arthropoda</taxon>
        <taxon>Hexapoda</taxon>
        <taxon>Insecta</taxon>
        <taxon>Pterygota</taxon>
        <taxon>Neoptera</taxon>
        <taxon>Endopterygota</taxon>
        <taxon>Lepidoptera</taxon>
        <taxon>Glossata</taxon>
        <taxon>Ditrysia</taxon>
        <taxon>Papilionoidea</taxon>
        <taxon>Nymphalidae</taxon>
        <taxon>Danainae</taxon>
        <taxon>Danaini</taxon>
        <taxon>Danaina</taxon>
        <taxon>Danaus</taxon>
        <taxon>Anosia</taxon>
    </lineage>
</organism>
<proteinExistence type="inferred from homology"/>
<evidence type="ECO:0000313" key="10">
    <source>
        <dbReference type="Proteomes" id="UP000789524"/>
    </source>
</evidence>
<gene>
    <name evidence="9" type="ORF">DCHRY22_LOCUS7196</name>
</gene>
<dbReference type="PRINTS" id="PR00724">
    <property type="entry name" value="CRBOXYPTASEC"/>
</dbReference>
<keyword evidence="8" id="KW-1133">Transmembrane helix</keyword>
<dbReference type="InterPro" id="IPR001563">
    <property type="entry name" value="Peptidase_S10"/>
</dbReference>
<dbReference type="InterPro" id="IPR033124">
    <property type="entry name" value="Ser_caboxypep_his_AS"/>
</dbReference>
<dbReference type="EC" id="3.4.16.-" evidence="7"/>
<evidence type="ECO:0000256" key="4">
    <source>
        <dbReference type="ARBA" id="ARBA00022729"/>
    </source>
</evidence>
<comment type="caution">
    <text evidence="9">The sequence shown here is derived from an EMBL/GenBank/DDBJ whole genome shotgun (WGS) entry which is preliminary data.</text>
</comment>
<dbReference type="GO" id="GO:0004185">
    <property type="term" value="F:serine-type carboxypeptidase activity"/>
    <property type="evidence" value="ECO:0007669"/>
    <property type="project" value="UniProtKB-UniRule"/>
</dbReference>
<dbReference type="EMBL" id="CAKASE010000057">
    <property type="protein sequence ID" value="CAG9566580.1"/>
    <property type="molecule type" value="Genomic_DNA"/>
</dbReference>
<dbReference type="InterPro" id="IPR018202">
    <property type="entry name" value="Ser_caboxypep_ser_AS"/>
</dbReference>
<dbReference type="PANTHER" id="PTHR11802">
    <property type="entry name" value="SERINE PROTEASE FAMILY S10 SERINE CARBOXYPEPTIDASE"/>
    <property type="match status" value="1"/>
</dbReference>
<dbReference type="PROSITE" id="PS00131">
    <property type="entry name" value="CARBOXYPEPT_SER_SER"/>
    <property type="match status" value="1"/>
</dbReference>
<keyword evidence="3 7" id="KW-0645">Protease</keyword>
<dbReference type="InterPro" id="IPR029058">
    <property type="entry name" value="AB_hydrolase_fold"/>
</dbReference>
<accession>A0A8J2QPJ0</accession>
<name>A0A8J2QPJ0_9NEOP</name>
<keyword evidence="4 7" id="KW-0732">Signal</keyword>
<dbReference type="SUPFAM" id="SSF53474">
    <property type="entry name" value="alpha/beta-Hydrolases"/>
    <property type="match status" value="1"/>
</dbReference>
<feature type="chain" id="PRO_5035338471" description="Carboxypeptidase" evidence="7">
    <location>
        <begin position="19"/>
        <end position="536"/>
    </location>
</feature>
<dbReference type="GO" id="GO:0006508">
    <property type="term" value="P:proteolysis"/>
    <property type="evidence" value="ECO:0007669"/>
    <property type="project" value="UniProtKB-KW"/>
</dbReference>
<comment type="similarity">
    <text evidence="1 7">Belongs to the peptidase S10 family.</text>
</comment>
<dbReference type="OrthoDB" id="443318at2759"/>
<evidence type="ECO:0000256" key="1">
    <source>
        <dbReference type="ARBA" id="ARBA00009431"/>
    </source>
</evidence>
<feature type="signal peptide" evidence="7">
    <location>
        <begin position="1"/>
        <end position="18"/>
    </location>
</feature>
<evidence type="ECO:0000256" key="5">
    <source>
        <dbReference type="ARBA" id="ARBA00022801"/>
    </source>
</evidence>
<keyword evidence="2 7" id="KW-0121">Carboxypeptidase</keyword>
<keyword evidence="8" id="KW-0472">Membrane</keyword>
<dbReference type="PROSITE" id="PS00560">
    <property type="entry name" value="CARBOXYPEPT_SER_HIS"/>
    <property type="match status" value="1"/>
</dbReference>
<dbReference type="Gene3D" id="3.40.50.1820">
    <property type="entry name" value="alpha/beta hydrolase"/>
    <property type="match status" value="1"/>
</dbReference>